<sequence>MKSPNKFAVLLFDGFQALDVFGPLDVLNMLAMNHTLELSIISTSLDPVTACTGPSIGQCILPTHDLHNSPEDIEVLLVPGGRGTRDTDSTQPQVDFIKSRYPKLQYLLTVCTGAALAARAGVLDGKKATSNKAAFEWVKTQGEKVDWVPGARWVKDGTTWTSSGISAGIDMMYAFIADQYGENVAEEIARRSEYVRNTDPSNDPFSKSMAA</sequence>
<reference evidence="2 3" key="1">
    <citation type="submission" date="2014-02" db="EMBL/GenBank/DDBJ databases">
        <title>The genome sequence of the entomopathogenic fungus Metarhizium robertsii ARSEF 2575.</title>
        <authorList>
            <person name="Giuliano Garisto Donzelli B."/>
            <person name="Roe B.A."/>
            <person name="Macmil S.L."/>
            <person name="Krasnoff S.B."/>
            <person name="Gibson D.M."/>
        </authorList>
    </citation>
    <scope>NUCLEOTIDE SEQUENCE [LARGE SCALE GENOMIC DNA]</scope>
    <source>
        <strain evidence="2 3">ARSEF 2575</strain>
    </source>
</reference>
<evidence type="ECO:0000313" key="3">
    <source>
        <dbReference type="Proteomes" id="UP000030151"/>
    </source>
</evidence>
<dbReference type="Proteomes" id="UP000030151">
    <property type="component" value="Unassembled WGS sequence"/>
</dbReference>
<dbReference type="OrthoDB" id="543156at2759"/>
<dbReference type="AlphaFoldDB" id="A0A0A1UX98"/>
<accession>A0A0A1UX98</accession>
<dbReference type="Pfam" id="PF01965">
    <property type="entry name" value="DJ-1_PfpI"/>
    <property type="match status" value="1"/>
</dbReference>
<dbReference type="CDD" id="cd03139">
    <property type="entry name" value="GATase1_PfpI_2"/>
    <property type="match status" value="1"/>
</dbReference>
<dbReference type="InterPro" id="IPR029062">
    <property type="entry name" value="Class_I_gatase-like"/>
</dbReference>
<dbReference type="SUPFAM" id="SSF52317">
    <property type="entry name" value="Class I glutamine amidotransferase-like"/>
    <property type="match status" value="1"/>
</dbReference>
<comment type="caution">
    <text evidence="2">The sequence shown here is derived from an EMBL/GenBank/DDBJ whole genome shotgun (WGS) entry which is preliminary data.</text>
</comment>
<feature type="domain" description="DJ-1/PfpI" evidence="1">
    <location>
        <begin position="6"/>
        <end position="176"/>
    </location>
</feature>
<dbReference type="eggNOG" id="ENOG502S3AM">
    <property type="taxonomic scope" value="Eukaryota"/>
</dbReference>
<dbReference type="InterPro" id="IPR052158">
    <property type="entry name" value="INH-QAR"/>
</dbReference>
<dbReference type="HOGENOM" id="CLU_000445_44_8_1"/>
<protein>
    <submittedName>
        <fullName evidence="2">DUF4066 domain protein</fullName>
    </submittedName>
</protein>
<evidence type="ECO:0000259" key="1">
    <source>
        <dbReference type="Pfam" id="PF01965"/>
    </source>
</evidence>
<proteinExistence type="predicted"/>
<dbReference type="InterPro" id="IPR002818">
    <property type="entry name" value="DJ-1/PfpI"/>
</dbReference>
<organism evidence="2 3">
    <name type="scientific">Metarhizium robertsii</name>
    <dbReference type="NCBI Taxonomy" id="568076"/>
    <lineage>
        <taxon>Eukaryota</taxon>
        <taxon>Fungi</taxon>
        <taxon>Dikarya</taxon>
        <taxon>Ascomycota</taxon>
        <taxon>Pezizomycotina</taxon>
        <taxon>Sordariomycetes</taxon>
        <taxon>Hypocreomycetidae</taxon>
        <taxon>Hypocreales</taxon>
        <taxon>Clavicipitaceae</taxon>
        <taxon>Metarhizium</taxon>
    </lineage>
</organism>
<name>A0A0A1UX98_9HYPO</name>
<gene>
    <name evidence="2" type="ORF">X797_004661</name>
</gene>
<dbReference type="PANTHER" id="PTHR43130">
    <property type="entry name" value="ARAC-FAMILY TRANSCRIPTIONAL REGULATOR"/>
    <property type="match status" value="1"/>
</dbReference>
<dbReference type="Gene3D" id="3.40.50.880">
    <property type="match status" value="1"/>
</dbReference>
<dbReference type="PANTHER" id="PTHR43130:SF15">
    <property type="entry name" value="THIJ_PFPI FAMILY PROTEIN (AFU_ORTHOLOGUE AFUA_5G14240)"/>
    <property type="match status" value="1"/>
</dbReference>
<dbReference type="EMBL" id="JELW01000005">
    <property type="protein sequence ID" value="EXV02529.1"/>
    <property type="molecule type" value="Genomic_DNA"/>
</dbReference>
<evidence type="ECO:0000313" key="2">
    <source>
        <dbReference type="EMBL" id="EXV02529.1"/>
    </source>
</evidence>